<accession>A0A437PTY1</accession>
<evidence type="ECO:0000313" key="2">
    <source>
        <dbReference type="EMBL" id="RVU25687.1"/>
    </source>
</evidence>
<dbReference type="InterPro" id="IPR036514">
    <property type="entry name" value="SGNH_hydro_sf"/>
</dbReference>
<evidence type="ECO:0000259" key="1">
    <source>
        <dbReference type="Pfam" id="PF08885"/>
    </source>
</evidence>
<dbReference type="Proteomes" id="UP000282832">
    <property type="component" value="Unassembled WGS sequence"/>
</dbReference>
<evidence type="ECO:0000313" key="3">
    <source>
        <dbReference type="Proteomes" id="UP000282832"/>
    </source>
</evidence>
<proteinExistence type="predicted"/>
<comment type="caution">
    <text evidence="2">The sequence shown here is derived from an EMBL/GenBank/DDBJ whole genome shotgun (WGS) entry which is preliminary data.</text>
</comment>
<sequence length="279" mass="32626">MEFFTPVEELHFEQTINPGQKIISLGSCFAETMGEKLSKLPLEVISQPFGTLFHPLSILRLLQDLSIEKTQIYRRDGLFVHPHFHSKFASPTAQKLIEKLKIAHENVQKQLQNSDWLIITFGTAFYYFDKEFQLNVANCHKQPGQRFEKKLSKLEEIVSPWISFSNELMAKNPSLNILFTLSPVRHTKDGIQNNQISKSTLRLAIHEILQSTKNTQYFPAYEYILDELRDYRYFKKDLIHPNEIAEEFVYEKMKESLFGEELLISSKDSEKLEKRKGHI</sequence>
<dbReference type="GO" id="GO:0016788">
    <property type="term" value="F:hydrolase activity, acting on ester bonds"/>
    <property type="evidence" value="ECO:0007669"/>
    <property type="project" value="UniProtKB-ARBA"/>
</dbReference>
<dbReference type="SUPFAM" id="SSF52266">
    <property type="entry name" value="SGNH hydrolase"/>
    <property type="match status" value="1"/>
</dbReference>
<name>A0A437PTY1_9BACT</name>
<dbReference type="InterPro" id="IPR014982">
    <property type="entry name" value="GSCFA"/>
</dbReference>
<protein>
    <submittedName>
        <fullName evidence="2">GSCFA family protein</fullName>
    </submittedName>
</protein>
<organism evidence="2 3">
    <name type="scientific">Sandaracinomonas limnophila</name>
    <dbReference type="NCBI Taxonomy" id="1862386"/>
    <lineage>
        <taxon>Bacteria</taxon>
        <taxon>Pseudomonadati</taxon>
        <taxon>Bacteroidota</taxon>
        <taxon>Cytophagia</taxon>
        <taxon>Cytophagales</taxon>
        <taxon>Flectobacillaceae</taxon>
        <taxon>Sandaracinomonas</taxon>
    </lineage>
</organism>
<dbReference type="Gene3D" id="3.40.50.1110">
    <property type="entry name" value="SGNH hydrolase"/>
    <property type="match status" value="1"/>
</dbReference>
<dbReference type="EMBL" id="SACY01000002">
    <property type="protein sequence ID" value="RVU25687.1"/>
    <property type="molecule type" value="Genomic_DNA"/>
</dbReference>
<feature type="domain" description="GSCFA" evidence="1">
    <location>
        <begin position="21"/>
        <end position="252"/>
    </location>
</feature>
<keyword evidence="3" id="KW-1185">Reference proteome</keyword>
<dbReference type="RefSeq" id="WP_127802841.1">
    <property type="nucleotide sequence ID" value="NZ_SACY01000002.1"/>
</dbReference>
<reference evidence="2 3" key="1">
    <citation type="submission" date="2019-01" db="EMBL/GenBank/DDBJ databases">
        <authorList>
            <person name="Chen W.-M."/>
        </authorList>
    </citation>
    <scope>NUCLEOTIDE SEQUENCE [LARGE SCALE GENOMIC DNA]</scope>
    <source>
        <strain evidence="2 3">FSY-15</strain>
    </source>
</reference>
<dbReference type="OrthoDB" id="9807687at2"/>
<dbReference type="AlphaFoldDB" id="A0A437PTY1"/>
<dbReference type="Pfam" id="PF08885">
    <property type="entry name" value="GSCFA"/>
    <property type="match status" value="1"/>
</dbReference>
<gene>
    <name evidence="2" type="ORF">EOJ36_04525</name>
</gene>